<protein>
    <recommendedName>
        <fullName evidence="9">Transcription initiation factor TFIID subunit 9</fullName>
    </recommendedName>
</protein>
<evidence type="ECO:0008006" key="9">
    <source>
        <dbReference type="Google" id="ProtNLM"/>
    </source>
</evidence>
<evidence type="ECO:0000313" key="8">
    <source>
        <dbReference type="Proteomes" id="UP000015105"/>
    </source>
</evidence>
<evidence type="ECO:0000256" key="4">
    <source>
        <dbReference type="ARBA" id="ARBA00023163"/>
    </source>
</evidence>
<reference evidence="7" key="5">
    <citation type="journal article" date="2021" name="G3 (Bethesda)">
        <title>Aegilops tauschii genome assembly Aet v5.0 features greater sequence contiguity and improved annotation.</title>
        <authorList>
            <person name="Wang L."/>
            <person name="Zhu T."/>
            <person name="Rodriguez J.C."/>
            <person name="Deal K.R."/>
            <person name="Dubcovsky J."/>
            <person name="McGuire P.E."/>
            <person name="Lux T."/>
            <person name="Spannagl M."/>
            <person name="Mayer K.F.X."/>
            <person name="Baldrich P."/>
            <person name="Meyers B.C."/>
            <person name="Huo N."/>
            <person name="Gu Y.Q."/>
            <person name="Zhou H."/>
            <person name="Devos K.M."/>
            <person name="Bennetzen J.L."/>
            <person name="Unver T."/>
            <person name="Budak H."/>
            <person name="Gulick P.J."/>
            <person name="Galiba G."/>
            <person name="Kalapos B."/>
            <person name="Nelson D.R."/>
            <person name="Li P."/>
            <person name="You F.M."/>
            <person name="Luo M.C."/>
            <person name="Dvorak J."/>
        </authorList>
    </citation>
    <scope>NUCLEOTIDE SEQUENCE [LARGE SCALE GENOMIC DNA]</scope>
    <source>
        <strain evidence="7">cv. AL8/78</strain>
    </source>
</reference>
<evidence type="ECO:0000313" key="7">
    <source>
        <dbReference type="EnsemblPlants" id="AET3Gv20863600.1"/>
    </source>
</evidence>
<dbReference type="GO" id="GO:0003713">
    <property type="term" value="F:transcription coactivator activity"/>
    <property type="evidence" value="ECO:0007669"/>
    <property type="project" value="TreeGrafter"/>
</dbReference>
<dbReference type="InterPro" id="IPR051431">
    <property type="entry name" value="TFIID_subunit_9"/>
</dbReference>
<dbReference type="GO" id="GO:0000124">
    <property type="term" value="C:SAGA complex"/>
    <property type="evidence" value="ECO:0007669"/>
    <property type="project" value="TreeGrafter"/>
</dbReference>
<reference evidence="8" key="2">
    <citation type="journal article" date="2017" name="Nat. Plants">
        <title>The Aegilops tauschii genome reveals multiple impacts of transposons.</title>
        <authorList>
            <person name="Zhao G."/>
            <person name="Zou C."/>
            <person name="Li K."/>
            <person name="Wang K."/>
            <person name="Li T."/>
            <person name="Gao L."/>
            <person name="Zhang X."/>
            <person name="Wang H."/>
            <person name="Yang Z."/>
            <person name="Liu X."/>
            <person name="Jiang W."/>
            <person name="Mao L."/>
            <person name="Kong X."/>
            <person name="Jiao Y."/>
            <person name="Jia J."/>
        </authorList>
    </citation>
    <scope>NUCLEOTIDE SEQUENCE [LARGE SCALE GENOMIC DNA]</scope>
    <source>
        <strain evidence="8">cv. AL8/78</strain>
    </source>
</reference>
<name>A0A453G2Y4_AEGTS</name>
<reference evidence="7" key="4">
    <citation type="submission" date="2019-03" db="UniProtKB">
        <authorList>
            <consortium name="EnsemblPlants"/>
        </authorList>
    </citation>
    <scope>IDENTIFICATION</scope>
</reference>
<keyword evidence="8" id="KW-1185">Reference proteome</keyword>
<comment type="subcellular location">
    <subcellularLocation>
        <location evidence="1">Nucleus</location>
    </subcellularLocation>
</comment>
<dbReference type="PANTHER" id="PTHR48068">
    <property type="entry name" value="TAF9 RNA POLYMERASE II, TATA BOX-BINDING PROTEIN (TBP)-ASSOCIATED FACTOR"/>
    <property type="match status" value="1"/>
</dbReference>
<dbReference type="Proteomes" id="UP000015105">
    <property type="component" value="Chromosome 3D"/>
</dbReference>
<organism evidence="7 8">
    <name type="scientific">Aegilops tauschii subsp. strangulata</name>
    <name type="common">Goatgrass</name>
    <dbReference type="NCBI Taxonomy" id="200361"/>
    <lineage>
        <taxon>Eukaryota</taxon>
        <taxon>Viridiplantae</taxon>
        <taxon>Streptophyta</taxon>
        <taxon>Embryophyta</taxon>
        <taxon>Tracheophyta</taxon>
        <taxon>Spermatophyta</taxon>
        <taxon>Magnoliopsida</taxon>
        <taxon>Liliopsida</taxon>
        <taxon>Poales</taxon>
        <taxon>Poaceae</taxon>
        <taxon>BOP clade</taxon>
        <taxon>Pooideae</taxon>
        <taxon>Triticodae</taxon>
        <taxon>Triticeae</taxon>
        <taxon>Triticinae</taxon>
        <taxon>Aegilops</taxon>
    </lineage>
</organism>
<dbReference type="GO" id="GO:0005669">
    <property type="term" value="C:transcription factor TFIID complex"/>
    <property type="evidence" value="ECO:0007669"/>
    <property type="project" value="TreeGrafter"/>
</dbReference>
<dbReference type="Pfam" id="PF02291">
    <property type="entry name" value="TFIID-31kDa"/>
    <property type="match status" value="1"/>
</dbReference>
<accession>A0A453G2Y4</accession>
<feature type="region of interest" description="Disordered" evidence="6">
    <location>
        <begin position="1"/>
        <end position="28"/>
    </location>
</feature>
<dbReference type="GO" id="GO:0051123">
    <property type="term" value="P:RNA polymerase II preinitiation complex assembly"/>
    <property type="evidence" value="ECO:0007669"/>
    <property type="project" value="TreeGrafter"/>
</dbReference>
<dbReference type="CDD" id="cd07979">
    <property type="entry name" value="HFD_TAF9"/>
    <property type="match status" value="1"/>
</dbReference>
<evidence type="ECO:0000256" key="2">
    <source>
        <dbReference type="ARBA" id="ARBA00007646"/>
    </source>
</evidence>
<keyword evidence="3" id="KW-0805">Transcription regulation</keyword>
<evidence type="ECO:0000256" key="1">
    <source>
        <dbReference type="ARBA" id="ARBA00004123"/>
    </source>
</evidence>
<dbReference type="EnsemblPlants" id="AET3Gv20863600.1">
    <property type="protein sequence ID" value="AET3Gv20863600.1"/>
    <property type="gene ID" value="AET3Gv20863600"/>
</dbReference>
<evidence type="ECO:0000256" key="6">
    <source>
        <dbReference type="SAM" id="MobiDB-lite"/>
    </source>
</evidence>
<dbReference type="Gramene" id="AET3Gv20863600.1">
    <property type="protein sequence ID" value="AET3Gv20863600.1"/>
    <property type="gene ID" value="AET3Gv20863600"/>
</dbReference>
<dbReference type="FunFam" id="1.10.20.10:FF:000018">
    <property type="entry name" value="Transcription initiation factor TFIID subunit 9"/>
    <property type="match status" value="1"/>
</dbReference>
<sequence>MDGGGVRPSLPSAAAARGASGPDEPRDARVVRELLRSMGLGEGEYEPRVVHQFLDLAYRYVGDVLGDAQVYADHAAKPQLDADDVRLAIQAKVNFSFSQPPPREVRVPPISPKTLVPYIFVRFGQITRFRTFINW</sequence>
<dbReference type="Gene3D" id="1.10.20.10">
    <property type="entry name" value="Histone, subunit A"/>
    <property type="match status" value="1"/>
</dbReference>
<keyword evidence="5" id="KW-0539">Nucleus</keyword>
<dbReference type="PANTHER" id="PTHR48068:SF7">
    <property type="entry name" value="TRANSCRIPTION INITIATION FACTOR TFIID SUBUNIT 9"/>
    <property type="match status" value="1"/>
</dbReference>
<keyword evidence="4" id="KW-0804">Transcription</keyword>
<comment type="similarity">
    <text evidence="2">Belongs to the TAF9 family.</text>
</comment>
<proteinExistence type="inferred from homology"/>
<dbReference type="InterPro" id="IPR003162">
    <property type="entry name" value="TFIID-31"/>
</dbReference>
<evidence type="ECO:0000256" key="3">
    <source>
        <dbReference type="ARBA" id="ARBA00023015"/>
    </source>
</evidence>
<reference evidence="8" key="1">
    <citation type="journal article" date="2014" name="Science">
        <title>Ancient hybridizations among the ancestral genomes of bread wheat.</title>
        <authorList>
            <consortium name="International Wheat Genome Sequencing Consortium,"/>
            <person name="Marcussen T."/>
            <person name="Sandve S.R."/>
            <person name="Heier L."/>
            <person name="Spannagl M."/>
            <person name="Pfeifer M."/>
            <person name="Jakobsen K.S."/>
            <person name="Wulff B.B."/>
            <person name="Steuernagel B."/>
            <person name="Mayer K.F."/>
            <person name="Olsen O.A."/>
        </authorList>
    </citation>
    <scope>NUCLEOTIDE SEQUENCE [LARGE SCALE GENOMIC DNA]</scope>
    <source>
        <strain evidence="8">cv. AL8/78</strain>
    </source>
</reference>
<dbReference type="GO" id="GO:0016251">
    <property type="term" value="F:RNA polymerase II general transcription initiation factor activity"/>
    <property type="evidence" value="ECO:0007669"/>
    <property type="project" value="TreeGrafter"/>
</dbReference>
<reference evidence="7" key="3">
    <citation type="journal article" date="2017" name="Nature">
        <title>Genome sequence of the progenitor of the wheat D genome Aegilops tauschii.</title>
        <authorList>
            <person name="Luo M.C."/>
            <person name="Gu Y.Q."/>
            <person name="Puiu D."/>
            <person name="Wang H."/>
            <person name="Twardziok S.O."/>
            <person name="Deal K.R."/>
            <person name="Huo N."/>
            <person name="Zhu T."/>
            <person name="Wang L."/>
            <person name="Wang Y."/>
            <person name="McGuire P.E."/>
            <person name="Liu S."/>
            <person name="Long H."/>
            <person name="Ramasamy R.K."/>
            <person name="Rodriguez J.C."/>
            <person name="Van S.L."/>
            <person name="Yuan L."/>
            <person name="Wang Z."/>
            <person name="Xia Z."/>
            <person name="Xiao L."/>
            <person name="Anderson O.D."/>
            <person name="Ouyang S."/>
            <person name="Liang Y."/>
            <person name="Zimin A.V."/>
            <person name="Pertea G."/>
            <person name="Qi P."/>
            <person name="Bennetzen J.L."/>
            <person name="Dai X."/>
            <person name="Dawson M.W."/>
            <person name="Muller H.G."/>
            <person name="Kugler K."/>
            <person name="Rivarola-Duarte L."/>
            <person name="Spannagl M."/>
            <person name="Mayer K.F.X."/>
            <person name="Lu F.H."/>
            <person name="Bevan M.W."/>
            <person name="Leroy P."/>
            <person name="Li P."/>
            <person name="You F.M."/>
            <person name="Sun Q."/>
            <person name="Liu Z."/>
            <person name="Lyons E."/>
            <person name="Wicker T."/>
            <person name="Salzberg S.L."/>
            <person name="Devos K.M."/>
            <person name="Dvorak J."/>
        </authorList>
    </citation>
    <scope>NUCLEOTIDE SEQUENCE [LARGE SCALE GENOMIC DNA]</scope>
    <source>
        <strain evidence="7">cv. AL8/78</strain>
    </source>
</reference>
<dbReference type="AlphaFoldDB" id="A0A453G2Y4"/>
<dbReference type="InterPro" id="IPR009072">
    <property type="entry name" value="Histone-fold"/>
</dbReference>
<dbReference type="SUPFAM" id="SSF47113">
    <property type="entry name" value="Histone-fold"/>
    <property type="match status" value="1"/>
</dbReference>
<dbReference type="GO" id="GO:0046982">
    <property type="term" value="F:protein heterodimerization activity"/>
    <property type="evidence" value="ECO:0007669"/>
    <property type="project" value="InterPro"/>
</dbReference>
<feature type="compositionally biased region" description="Low complexity" evidence="6">
    <location>
        <begin position="7"/>
        <end position="22"/>
    </location>
</feature>
<evidence type="ECO:0000256" key="5">
    <source>
        <dbReference type="ARBA" id="ARBA00023242"/>
    </source>
</evidence>